<evidence type="ECO:0000313" key="6">
    <source>
        <dbReference type="Proteomes" id="UP000526734"/>
    </source>
</evidence>
<evidence type="ECO:0000256" key="1">
    <source>
        <dbReference type="ARBA" id="ARBA00010515"/>
    </source>
</evidence>
<dbReference type="Gene3D" id="3.40.50.1820">
    <property type="entry name" value="alpha/beta hydrolase"/>
    <property type="match status" value="1"/>
</dbReference>
<evidence type="ECO:0000256" key="3">
    <source>
        <dbReference type="PROSITE-ProRule" id="PRU10038"/>
    </source>
</evidence>
<keyword evidence="6" id="KW-1185">Reference proteome</keyword>
<dbReference type="GO" id="GO:0016787">
    <property type="term" value="F:hydrolase activity"/>
    <property type="evidence" value="ECO:0007669"/>
    <property type="project" value="UniProtKB-KW"/>
</dbReference>
<gene>
    <name evidence="5" type="ORF">H4281_38015</name>
</gene>
<dbReference type="InterPro" id="IPR050300">
    <property type="entry name" value="GDXG_lipolytic_enzyme"/>
</dbReference>
<dbReference type="RefSeq" id="WP_182895684.1">
    <property type="nucleotide sequence ID" value="NZ_JACGZW010000016.1"/>
</dbReference>
<organism evidence="5 6">
    <name type="scientific">Amycolatopsis dendrobii</name>
    <dbReference type="NCBI Taxonomy" id="2760662"/>
    <lineage>
        <taxon>Bacteria</taxon>
        <taxon>Bacillati</taxon>
        <taxon>Actinomycetota</taxon>
        <taxon>Actinomycetes</taxon>
        <taxon>Pseudonocardiales</taxon>
        <taxon>Pseudonocardiaceae</taxon>
        <taxon>Amycolatopsis</taxon>
    </lineage>
</organism>
<keyword evidence="2 5" id="KW-0378">Hydrolase</keyword>
<comment type="similarity">
    <text evidence="1">Belongs to the 'GDXG' lipolytic enzyme family.</text>
</comment>
<dbReference type="PROSITE" id="PS01174">
    <property type="entry name" value="LIPASE_GDXG_SER"/>
    <property type="match status" value="1"/>
</dbReference>
<sequence>MNTATTTRISAGDWVQRQLGIGMGKLPPSLVKRLVKVPVNADGEQMAPEIAMLMSVVAKAPDFSDLSPVEARAAELKDAAIYGERPLPMNIVEELRLRGGLAATRYRARASSAGLIVFFHGGGFVLGSRAVYDGPVRLIAHHTGMDILSVEYRLAPENPYPAPHNDAMAAWEFAVAHAAEWGVPDGRIVVAGDSAGGNLAAVLAQKLRDSRVKPALQALIYPVTDLVGSRPSNREFADSPALTAKQIAWFTDHYLPPSVERADPRVSPLFAEDLTGLPPALVTVAGFDPLRDDGLAFAAKLTESGVPTQLVREPGLVHGYLSYTALSATSRDAVRRVASAITSAMA</sequence>
<dbReference type="AlphaFoldDB" id="A0A7W3W516"/>
<dbReference type="SUPFAM" id="SSF53474">
    <property type="entry name" value="alpha/beta-Hydrolases"/>
    <property type="match status" value="1"/>
</dbReference>
<protein>
    <submittedName>
        <fullName evidence="5">Alpha/beta hydrolase</fullName>
    </submittedName>
</protein>
<evidence type="ECO:0000256" key="2">
    <source>
        <dbReference type="ARBA" id="ARBA00022801"/>
    </source>
</evidence>
<accession>A0A7W3W516</accession>
<dbReference type="PANTHER" id="PTHR48081:SF8">
    <property type="entry name" value="ALPHA_BETA HYDROLASE FOLD-3 DOMAIN-CONTAINING PROTEIN-RELATED"/>
    <property type="match status" value="1"/>
</dbReference>
<dbReference type="Pfam" id="PF07859">
    <property type="entry name" value="Abhydrolase_3"/>
    <property type="match status" value="1"/>
</dbReference>
<name>A0A7W3W516_9PSEU</name>
<comment type="caution">
    <text evidence="5">The sequence shown here is derived from an EMBL/GenBank/DDBJ whole genome shotgun (WGS) entry which is preliminary data.</text>
</comment>
<dbReference type="InterPro" id="IPR033140">
    <property type="entry name" value="Lipase_GDXG_put_SER_AS"/>
</dbReference>
<dbReference type="Proteomes" id="UP000526734">
    <property type="component" value="Unassembled WGS sequence"/>
</dbReference>
<dbReference type="EMBL" id="JACGZW010000016">
    <property type="protein sequence ID" value="MBB1158978.1"/>
    <property type="molecule type" value="Genomic_DNA"/>
</dbReference>
<feature type="domain" description="Alpha/beta hydrolase fold-3" evidence="4">
    <location>
        <begin position="116"/>
        <end position="321"/>
    </location>
</feature>
<dbReference type="InterPro" id="IPR013094">
    <property type="entry name" value="AB_hydrolase_3"/>
</dbReference>
<proteinExistence type="inferred from homology"/>
<dbReference type="PANTHER" id="PTHR48081">
    <property type="entry name" value="AB HYDROLASE SUPERFAMILY PROTEIN C4A8.06C"/>
    <property type="match status" value="1"/>
</dbReference>
<evidence type="ECO:0000313" key="5">
    <source>
        <dbReference type="EMBL" id="MBB1158978.1"/>
    </source>
</evidence>
<evidence type="ECO:0000259" key="4">
    <source>
        <dbReference type="Pfam" id="PF07859"/>
    </source>
</evidence>
<feature type="active site" evidence="3">
    <location>
        <position position="194"/>
    </location>
</feature>
<dbReference type="InterPro" id="IPR029058">
    <property type="entry name" value="AB_hydrolase_fold"/>
</dbReference>
<reference evidence="5 6" key="1">
    <citation type="submission" date="2020-08" db="EMBL/GenBank/DDBJ databases">
        <title>Amycolatopsis sp. nov. DR6-1 isolated from Dendrobium heterocarpum.</title>
        <authorList>
            <person name="Tedsree N."/>
            <person name="Kuncharoen N."/>
            <person name="Likhitwitayawuid K."/>
            <person name="Tanasupawat S."/>
        </authorList>
    </citation>
    <scope>NUCLEOTIDE SEQUENCE [LARGE SCALE GENOMIC DNA]</scope>
    <source>
        <strain evidence="5 6">DR6-1</strain>
    </source>
</reference>